<dbReference type="InterPro" id="IPR046335">
    <property type="entry name" value="LacI/GalR-like_sensor"/>
</dbReference>
<dbReference type="InterPro" id="IPR028082">
    <property type="entry name" value="Peripla_BP_I"/>
</dbReference>
<dbReference type="SUPFAM" id="SSF53822">
    <property type="entry name" value="Periplasmic binding protein-like I"/>
    <property type="match status" value="1"/>
</dbReference>
<dbReference type="InterPro" id="IPR010982">
    <property type="entry name" value="Lambda_DNA-bd_dom_sf"/>
</dbReference>
<evidence type="ECO:0000259" key="4">
    <source>
        <dbReference type="PROSITE" id="PS50932"/>
    </source>
</evidence>
<name>A0A917PLK7_9MICO</name>
<dbReference type="Proteomes" id="UP000636956">
    <property type="component" value="Unassembled WGS sequence"/>
</dbReference>
<dbReference type="EMBL" id="BMMD01000012">
    <property type="protein sequence ID" value="GGJ83423.1"/>
    <property type="molecule type" value="Genomic_DNA"/>
</dbReference>
<dbReference type="PROSITE" id="PS50932">
    <property type="entry name" value="HTH_LACI_2"/>
    <property type="match status" value="1"/>
</dbReference>
<dbReference type="PANTHER" id="PTHR30146">
    <property type="entry name" value="LACI-RELATED TRANSCRIPTIONAL REPRESSOR"/>
    <property type="match status" value="1"/>
</dbReference>
<feature type="domain" description="HTH lacI-type" evidence="4">
    <location>
        <begin position="10"/>
        <end position="64"/>
    </location>
</feature>
<reference evidence="5" key="2">
    <citation type="submission" date="2020-09" db="EMBL/GenBank/DDBJ databases">
        <authorList>
            <person name="Sun Q."/>
            <person name="Zhou Y."/>
        </authorList>
    </citation>
    <scope>NUCLEOTIDE SEQUENCE</scope>
    <source>
        <strain evidence="5">CGMCC 1.8984</strain>
    </source>
</reference>
<comment type="caution">
    <text evidence="5">The sequence shown here is derived from an EMBL/GenBank/DDBJ whole genome shotgun (WGS) entry which is preliminary data.</text>
</comment>
<keyword evidence="6" id="KW-1185">Reference proteome</keyword>
<sequence>MSREAGRRPVRISDVAAAAGVSKALVSYALNDRPGVSESTRAHIAAVARSMGWTPSVRARSLSSNRAYAIGLVFEISVEALASDEWVMSFMAGMQSVLAAAQYALVTEVVADSATEIAAYSQLARDGRIDGIVLMDPQRDDRRMAMLDDLGLPYVSLGPTARPTDMPVLVYDEAPAITAVVDHLVGLGHRRIAQVCGPQTTPSASLRRRLYQRALEAHGVDGGWWIESDYTAPGGRNATTMLLADPDPPTAVIYSNDIMAIGGMSGAINAGLRVPDDLSVVGWDGITVAQYLHPALSTVSQHPYEDGRTAASVLLEAIEGRRFQQTVSTADPTFVPRESSARAPR</sequence>
<dbReference type="GO" id="GO:0003700">
    <property type="term" value="F:DNA-binding transcription factor activity"/>
    <property type="evidence" value="ECO:0007669"/>
    <property type="project" value="TreeGrafter"/>
</dbReference>
<evidence type="ECO:0000256" key="2">
    <source>
        <dbReference type="ARBA" id="ARBA00023125"/>
    </source>
</evidence>
<keyword evidence="3" id="KW-0804">Transcription</keyword>
<protein>
    <submittedName>
        <fullName evidence="5">LacI family transcriptional regulator</fullName>
    </submittedName>
</protein>
<dbReference type="PANTHER" id="PTHR30146:SF155">
    <property type="entry name" value="ALANINE RACEMASE"/>
    <property type="match status" value="1"/>
</dbReference>
<proteinExistence type="predicted"/>
<evidence type="ECO:0000313" key="5">
    <source>
        <dbReference type="EMBL" id="GGJ83423.1"/>
    </source>
</evidence>
<organism evidence="5 6">
    <name type="scientific">Agromyces bauzanensis</name>
    <dbReference type="NCBI Taxonomy" id="1308924"/>
    <lineage>
        <taxon>Bacteria</taxon>
        <taxon>Bacillati</taxon>
        <taxon>Actinomycetota</taxon>
        <taxon>Actinomycetes</taxon>
        <taxon>Micrococcales</taxon>
        <taxon>Microbacteriaceae</taxon>
        <taxon>Agromyces</taxon>
    </lineage>
</organism>
<dbReference type="Pfam" id="PF13377">
    <property type="entry name" value="Peripla_BP_3"/>
    <property type="match status" value="1"/>
</dbReference>
<dbReference type="RefSeq" id="WP_188743504.1">
    <property type="nucleotide sequence ID" value="NZ_BAABFW010000006.1"/>
</dbReference>
<dbReference type="SUPFAM" id="SSF47413">
    <property type="entry name" value="lambda repressor-like DNA-binding domains"/>
    <property type="match status" value="1"/>
</dbReference>
<dbReference type="Gene3D" id="1.10.260.40">
    <property type="entry name" value="lambda repressor-like DNA-binding domains"/>
    <property type="match status" value="1"/>
</dbReference>
<dbReference type="CDD" id="cd06267">
    <property type="entry name" value="PBP1_LacI_sugar_binding-like"/>
    <property type="match status" value="1"/>
</dbReference>
<dbReference type="AlphaFoldDB" id="A0A917PLK7"/>
<dbReference type="GO" id="GO:0000976">
    <property type="term" value="F:transcription cis-regulatory region binding"/>
    <property type="evidence" value="ECO:0007669"/>
    <property type="project" value="TreeGrafter"/>
</dbReference>
<evidence type="ECO:0000313" key="6">
    <source>
        <dbReference type="Proteomes" id="UP000636956"/>
    </source>
</evidence>
<evidence type="ECO:0000256" key="1">
    <source>
        <dbReference type="ARBA" id="ARBA00023015"/>
    </source>
</evidence>
<gene>
    <name evidence="5" type="ORF">GCM10011372_22190</name>
</gene>
<keyword evidence="1" id="KW-0805">Transcription regulation</keyword>
<keyword evidence="2" id="KW-0238">DNA-binding</keyword>
<accession>A0A917PLK7</accession>
<dbReference type="Gene3D" id="3.40.50.2300">
    <property type="match status" value="2"/>
</dbReference>
<reference evidence="5" key="1">
    <citation type="journal article" date="2014" name="Int. J. Syst. Evol. Microbiol.">
        <title>Complete genome sequence of Corynebacterium casei LMG S-19264T (=DSM 44701T), isolated from a smear-ripened cheese.</title>
        <authorList>
            <consortium name="US DOE Joint Genome Institute (JGI-PGF)"/>
            <person name="Walter F."/>
            <person name="Albersmeier A."/>
            <person name="Kalinowski J."/>
            <person name="Ruckert C."/>
        </authorList>
    </citation>
    <scope>NUCLEOTIDE SEQUENCE</scope>
    <source>
        <strain evidence="5">CGMCC 1.8984</strain>
    </source>
</reference>
<dbReference type="InterPro" id="IPR000843">
    <property type="entry name" value="HTH_LacI"/>
</dbReference>
<dbReference type="SMART" id="SM00354">
    <property type="entry name" value="HTH_LACI"/>
    <property type="match status" value="1"/>
</dbReference>
<dbReference type="CDD" id="cd01392">
    <property type="entry name" value="HTH_LacI"/>
    <property type="match status" value="1"/>
</dbReference>
<evidence type="ECO:0000256" key="3">
    <source>
        <dbReference type="ARBA" id="ARBA00023163"/>
    </source>
</evidence>
<dbReference type="Pfam" id="PF00356">
    <property type="entry name" value="LacI"/>
    <property type="match status" value="1"/>
</dbReference>